<dbReference type="RefSeq" id="WP_273585134.1">
    <property type="nucleotide sequence ID" value="NZ_JANHJP010000002.1"/>
</dbReference>
<protein>
    <submittedName>
        <fullName evidence="1">Uncharacterized protein</fullName>
    </submittedName>
</protein>
<sequence>MNFFIENNKSVETMKAIKEPVEKIKYVNRPIEVIKYVLIDQLRK</sequence>
<reference evidence="1 2" key="1">
    <citation type="journal article" date="2023" name="Plant">
        <title>Draft Genome Sequence Resource of CBPPT1, a 'Candidatus Phytoplasma trifolii'-Related Strain Associated with Potato Purple Top Disease in the Columbia Basin, U.S.A.</title>
        <authorList>
            <person name="Wei W."/>
            <person name="Shao J."/>
            <person name="Bottner-Parker K.D."/>
            <person name="Zhao Y."/>
        </authorList>
    </citation>
    <scope>NUCLEOTIDE SEQUENCE [LARGE SCALE GENOMIC DNA]</scope>
    <source>
        <strain evidence="1 2">CBPPT1</strain>
    </source>
</reference>
<accession>A0ABT5LB25</accession>
<dbReference type="EMBL" id="JANHJP010000002">
    <property type="protein sequence ID" value="MDC9031908.1"/>
    <property type="molecule type" value="Genomic_DNA"/>
</dbReference>
<dbReference type="Proteomes" id="UP001221763">
    <property type="component" value="Unassembled WGS sequence"/>
</dbReference>
<organism evidence="1 2">
    <name type="scientific">Columbia Basin potato purple top phytoplasma</name>
    <dbReference type="NCBI Taxonomy" id="307134"/>
    <lineage>
        <taxon>Bacteria</taxon>
        <taxon>Bacillati</taxon>
        <taxon>Mycoplasmatota</taxon>
        <taxon>Mollicutes</taxon>
        <taxon>Acholeplasmatales</taxon>
        <taxon>Acholeplasmataceae</taxon>
        <taxon>Candidatus Phytoplasma</taxon>
        <taxon>16SrVI (Clover proliferation group)</taxon>
    </lineage>
</organism>
<keyword evidence="2" id="KW-1185">Reference proteome</keyword>
<comment type="caution">
    <text evidence="1">The sequence shown here is derived from an EMBL/GenBank/DDBJ whole genome shotgun (WGS) entry which is preliminary data.</text>
</comment>
<evidence type="ECO:0000313" key="2">
    <source>
        <dbReference type="Proteomes" id="UP001221763"/>
    </source>
</evidence>
<name>A0ABT5LB25_9MOLU</name>
<evidence type="ECO:0000313" key="1">
    <source>
        <dbReference type="EMBL" id="MDC9031908.1"/>
    </source>
</evidence>
<proteinExistence type="predicted"/>
<gene>
    <name evidence="1" type="ORF">M8044_000127</name>
</gene>